<protein>
    <submittedName>
        <fullName evidence="5">Short chain dehydrogenase/reductase family oxidoreductase</fullName>
    </submittedName>
</protein>
<keyword evidence="6" id="KW-1185">Reference proteome</keyword>
<dbReference type="GO" id="GO:0016616">
    <property type="term" value="F:oxidoreductase activity, acting on the CH-OH group of donors, NAD or NADP as acceptor"/>
    <property type="evidence" value="ECO:0007669"/>
    <property type="project" value="TreeGrafter"/>
</dbReference>
<dbReference type="InterPro" id="IPR020904">
    <property type="entry name" value="Sc_DH/Rdtase_CS"/>
</dbReference>
<dbReference type="InterPro" id="IPR002347">
    <property type="entry name" value="SDR_fam"/>
</dbReference>
<evidence type="ECO:0000256" key="2">
    <source>
        <dbReference type="ARBA" id="ARBA00022857"/>
    </source>
</evidence>
<dbReference type="SUPFAM" id="SSF51735">
    <property type="entry name" value="NAD(P)-binding Rossmann-fold domains"/>
    <property type="match status" value="1"/>
</dbReference>
<comment type="similarity">
    <text evidence="1">Belongs to the short-chain dehydrogenases/reductases (SDR) family.</text>
</comment>
<organism evidence="5 6">
    <name type="scientific">Purpureocillium lavendulum</name>
    <dbReference type="NCBI Taxonomy" id="1247861"/>
    <lineage>
        <taxon>Eukaryota</taxon>
        <taxon>Fungi</taxon>
        <taxon>Dikarya</taxon>
        <taxon>Ascomycota</taxon>
        <taxon>Pezizomycotina</taxon>
        <taxon>Sordariomycetes</taxon>
        <taxon>Hypocreomycetidae</taxon>
        <taxon>Hypocreales</taxon>
        <taxon>Ophiocordycipitaceae</taxon>
        <taxon>Purpureocillium</taxon>
    </lineage>
</organism>
<gene>
    <name evidence="5" type="ORF">O9K51_07163</name>
</gene>
<evidence type="ECO:0000313" key="6">
    <source>
        <dbReference type="Proteomes" id="UP001163105"/>
    </source>
</evidence>
<dbReference type="PROSITE" id="PS50918">
    <property type="entry name" value="WWE"/>
    <property type="match status" value="1"/>
</dbReference>
<dbReference type="InterPro" id="IPR036291">
    <property type="entry name" value="NAD(P)-bd_dom_sf"/>
</dbReference>
<keyword evidence="3" id="KW-0560">Oxidoreductase</keyword>
<reference evidence="5" key="1">
    <citation type="submission" date="2023-01" db="EMBL/GenBank/DDBJ databases">
        <title>The growth and conidiation of Purpureocillium lavendulum are regulated by nitrogen source and histone H3K14 acetylation.</title>
        <authorList>
            <person name="Tang P."/>
            <person name="Han J."/>
            <person name="Zhang C."/>
            <person name="Tang P."/>
            <person name="Qi F."/>
            <person name="Zhang K."/>
            <person name="Liang L."/>
        </authorList>
    </citation>
    <scope>NUCLEOTIDE SEQUENCE</scope>
    <source>
        <strain evidence="5">YMF1.00683</strain>
    </source>
</reference>
<dbReference type="Proteomes" id="UP001163105">
    <property type="component" value="Unassembled WGS sequence"/>
</dbReference>
<dbReference type="PROSITE" id="PS00061">
    <property type="entry name" value="ADH_SHORT"/>
    <property type="match status" value="1"/>
</dbReference>
<sequence>MSPDTATPFSASGKTAIVTGAGSGINLAFATLLLSRKCNVVIADLGLRPEAEALVSRYDDRQVHPRAVFVKTDVTLWSDLRRMFDVALAEFGNFDIVCPGAGIYEPHFSNFWHPPGSPQSKDSMEGNSYALLDINVTHPIRTTQLALQFWLHPPEAPGASGPSPAAASLLNPKRVILISSIAAQLPVFAAPLYGASKYAISGFTRSLAPLEPKVGIRVNAVAPGLVRTPLWTEHPEKLVYIDQEKDGWVTPEEVAQAMLDCVEQPLLVGGTVLEVGKNHTRSVGVFNDTGPDMTPGAGMAASNASEGVGMVWEWLADESIWSKL</sequence>
<feature type="domain" description="WWE" evidence="4">
    <location>
        <begin position="298"/>
        <end position="324"/>
    </location>
</feature>
<dbReference type="Gene3D" id="3.40.50.720">
    <property type="entry name" value="NAD(P)-binding Rossmann-like Domain"/>
    <property type="match status" value="1"/>
</dbReference>
<dbReference type="GO" id="GO:0005737">
    <property type="term" value="C:cytoplasm"/>
    <property type="evidence" value="ECO:0007669"/>
    <property type="project" value="TreeGrafter"/>
</dbReference>
<evidence type="ECO:0000256" key="1">
    <source>
        <dbReference type="ARBA" id="ARBA00006484"/>
    </source>
</evidence>
<comment type="caution">
    <text evidence="5">The sequence shown here is derived from an EMBL/GenBank/DDBJ whole genome shotgun (WGS) entry which is preliminary data.</text>
</comment>
<accession>A0AB34FK10</accession>
<keyword evidence="2" id="KW-0521">NADP</keyword>
<dbReference type="EMBL" id="JAQHRD010000006">
    <property type="protein sequence ID" value="KAJ6439278.1"/>
    <property type="molecule type" value="Genomic_DNA"/>
</dbReference>
<proteinExistence type="inferred from homology"/>
<dbReference type="AlphaFoldDB" id="A0AB34FK10"/>
<dbReference type="PRINTS" id="PR00081">
    <property type="entry name" value="GDHRDH"/>
</dbReference>
<dbReference type="PANTHER" id="PTHR44229">
    <property type="entry name" value="15-HYDROXYPROSTAGLANDIN DEHYDROGENASE [NAD(+)]"/>
    <property type="match status" value="1"/>
</dbReference>
<dbReference type="Pfam" id="PF00106">
    <property type="entry name" value="adh_short"/>
    <property type="match status" value="1"/>
</dbReference>
<evidence type="ECO:0000313" key="5">
    <source>
        <dbReference type="EMBL" id="KAJ6439278.1"/>
    </source>
</evidence>
<dbReference type="FunFam" id="3.40.50.720:FF:000643">
    <property type="entry name" value="Short chain dehydrogenase/reductase family oxidoreductase, putative"/>
    <property type="match status" value="1"/>
</dbReference>
<dbReference type="InterPro" id="IPR004170">
    <property type="entry name" value="WWE_dom"/>
</dbReference>
<evidence type="ECO:0000256" key="3">
    <source>
        <dbReference type="ARBA" id="ARBA00023002"/>
    </source>
</evidence>
<name>A0AB34FK10_9HYPO</name>
<dbReference type="PANTHER" id="PTHR44229:SF4">
    <property type="entry name" value="15-HYDROXYPROSTAGLANDIN DEHYDROGENASE [NAD(+)]"/>
    <property type="match status" value="1"/>
</dbReference>
<evidence type="ECO:0000259" key="4">
    <source>
        <dbReference type="PROSITE" id="PS50918"/>
    </source>
</evidence>